<evidence type="ECO:0000256" key="1">
    <source>
        <dbReference type="ARBA" id="ARBA00004173"/>
    </source>
</evidence>
<comment type="subcellular location">
    <subcellularLocation>
        <location evidence="1">Mitochondrion</location>
    </subcellularLocation>
</comment>
<dbReference type="PANTHER" id="PTHR36091">
    <property type="entry name" value="ALTERED INHERITANCE OF MITOCHONDRIA PROTEIN 9, MITOCHONDRIAL"/>
    <property type="match status" value="1"/>
</dbReference>
<keyword evidence="5" id="KW-0496">Mitochondrion</keyword>
<dbReference type="InterPro" id="IPR051035">
    <property type="entry name" value="Mito_inheritance_9"/>
</dbReference>
<dbReference type="InterPro" id="IPR011009">
    <property type="entry name" value="Kinase-like_dom_sf"/>
</dbReference>
<proteinExistence type="inferred from homology"/>
<comment type="caution">
    <text evidence="8">The sequence shown here is derived from an EMBL/GenBank/DDBJ whole genome shotgun (WGS) entry which is preliminary data.</text>
</comment>
<dbReference type="EMBL" id="WWBZ02000062">
    <property type="protein sequence ID" value="KAF4303123.1"/>
    <property type="molecule type" value="Genomic_DNA"/>
</dbReference>
<comment type="similarity">
    <text evidence="2">Belongs to the AIM9 family.</text>
</comment>
<evidence type="ECO:0000256" key="3">
    <source>
        <dbReference type="ARBA" id="ARBA00016197"/>
    </source>
</evidence>
<accession>A0A8H4IPX6</accession>
<gene>
    <name evidence="8" type="ORF">GTA08_BOTSDO09465</name>
</gene>
<dbReference type="PANTHER" id="PTHR36091:SF1">
    <property type="entry name" value="ALTERED INHERITANCE OF MITOCHONDRIA PROTEIN 9, MITOCHONDRIAL"/>
    <property type="match status" value="1"/>
</dbReference>
<organism evidence="8 9">
    <name type="scientific">Botryosphaeria dothidea</name>
    <dbReference type="NCBI Taxonomy" id="55169"/>
    <lineage>
        <taxon>Eukaryota</taxon>
        <taxon>Fungi</taxon>
        <taxon>Dikarya</taxon>
        <taxon>Ascomycota</taxon>
        <taxon>Pezizomycotina</taxon>
        <taxon>Dothideomycetes</taxon>
        <taxon>Dothideomycetes incertae sedis</taxon>
        <taxon>Botryosphaeriales</taxon>
        <taxon>Botryosphaeriaceae</taxon>
        <taxon>Botryosphaeria</taxon>
    </lineage>
</organism>
<evidence type="ECO:0000256" key="6">
    <source>
        <dbReference type="ARBA" id="ARBA00031849"/>
    </source>
</evidence>
<evidence type="ECO:0000313" key="8">
    <source>
        <dbReference type="EMBL" id="KAF4303123.1"/>
    </source>
</evidence>
<feature type="domain" description="Aminoglycoside phosphotransferase" evidence="7">
    <location>
        <begin position="163"/>
        <end position="201"/>
    </location>
</feature>
<protein>
    <recommendedName>
        <fullName evidence="3">Altered inheritance of mitochondria protein 9, mitochondrial</fullName>
    </recommendedName>
    <alternativeName>
        <fullName evidence="6">Found in mitochondrial proteome protein 29</fullName>
    </alternativeName>
</protein>
<dbReference type="Pfam" id="PF01636">
    <property type="entry name" value="APH"/>
    <property type="match status" value="1"/>
</dbReference>
<evidence type="ECO:0000256" key="5">
    <source>
        <dbReference type="ARBA" id="ARBA00023128"/>
    </source>
</evidence>
<evidence type="ECO:0000313" key="9">
    <source>
        <dbReference type="Proteomes" id="UP000572817"/>
    </source>
</evidence>
<dbReference type="OrthoDB" id="2906425at2759"/>
<sequence>MEKAAGCQLAIKWREMDDYSHIQLIKNLCKIEADLAAINLPVSGSLYFRASMEPGDRYEPLAPEMDPRGCFCIGLSCERAWFGEDEPVSVQTSFDRGPWPNLPAFGIALADREIARIEQKPQAPVPWGPPRGSIEEQMTLLKMAKEVFSKMGPQSQPGRVPWPTLWHSDLHMGNIYVSDKDPTRIVSLIDWQSIVVGPLFYQVRFPRFIEIEGDYELGPEVPTLPEDIDQMDPDDQDTTRYKHKQTLMAKAYEAGSGLTNKNIYKALRLPHFFRQLFARCGSAWEDGAVPLRACLIAIAETWNEAGFPGDCPLLFSEADIERHQQEFQEYRNYHDIHELARRCLGTDADGWIHPDDDFEMKQQRNKELLKSFLDHCAEHGESAEEVWNVWPY</sequence>
<keyword evidence="9" id="KW-1185">Reference proteome</keyword>
<dbReference type="Proteomes" id="UP000572817">
    <property type="component" value="Unassembled WGS sequence"/>
</dbReference>
<name>A0A8H4IPX6_9PEZI</name>
<dbReference type="GO" id="GO:0005739">
    <property type="term" value="C:mitochondrion"/>
    <property type="evidence" value="ECO:0007669"/>
    <property type="project" value="UniProtKB-SubCell"/>
</dbReference>
<evidence type="ECO:0000259" key="7">
    <source>
        <dbReference type="Pfam" id="PF01636"/>
    </source>
</evidence>
<reference evidence="8" key="1">
    <citation type="submission" date="2020-04" db="EMBL/GenBank/DDBJ databases">
        <title>Genome Assembly and Annotation of Botryosphaeria dothidea sdau 11-99, a Latent Pathogen of Apple Fruit Ring Rot in China.</title>
        <authorList>
            <person name="Yu C."/>
            <person name="Diao Y."/>
            <person name="Lu Q."/>
            <person name="Zhao J."/>
            <person name="Cui S."/>
            <person name="Peng C."/>
            <person name="He B."/>
            <person name="Liu H."/>
        </authorList>
    </citation>
    <scope>NUCLEOTIDE SEQUENCE [LARGE SCALE GENOMIC DNA]</scope>
    <source>
        <strain evidence="8">Sdau11-99</strain>
    </source>
</reference>
<dbReference type="Gene3D" id="3.90.1200.10">
    <property type="match status" value="1"/>
</dbReference>
<evidence type="ECO:0000256" key="2">
    <source>
        <dbReference type="ARBA" id="ARBA00005543"/>
    </source>
</evidence>
<dbReference type="AlphaFoldDB" id="A0A8H4IPX6"/>
<keyword evidence="4" id="KW-0809">Transit peptide</keyword>
<dbReference type="InterPro" id="IPR002575">
    <property type="entry name" value="Aminoglycoside_PTrfase"/>
</dbReference>
<evidence type="ECO:0000256" key="4">
    <source>
        <dbReference type="ARBA" id="ARBA00022946"/>
    </source>
</evidence>
<dbReference type="SUPFAM" id="SSF56112">
    <property type="entry name" value="Protein kinase-like (PK-like)"/>
    <property type="match status" value="1"/>
</dbReference>